<name>A0A218XT21_PUNGR</name>
<organism evidence="1 2">
    <name type="scientific">Punica granatum</name>
    <name type="common">Pomegranate</name>
    <dbReference type="NCBI Taxonomy" id="22663"/>
    <lineage>
        <taxon>Eukaryota</taxon>
        <taxon>Viridiplantae</taxon>
        <taxon>Streptophyta</taxon>
        <taxon>Embryophyta</taxon>
        <taxon>Tracheophyta</taxon>
        <taxon>Spermatophyta</taxon>
        <taxon>Magnoliopsida</taxon>
        <taxon>eudicotyledons</taxon>
        <taxon>Gunneridae</taxon>
        <taxon>Pentapetalae</taxon>
        <taxon>rosids</taxon>
        <taxon>malvids</taxon>
        <taxon>Myrtales</taxon>
        <taxon>Lythraceae</taxon>
        <taxon>Punica</taxon>
    </lineage>
</organism>
<sequence>MLLFIAMGPLQKGTPIPLIQRDIKWMPRLLLSKDNGQPPFMRNKMRNLWIMSSGSRYHRNSVARIATLWLIYVA</sequence>
<reference evidence="2" key="1">
    <citation type="journal article" date="2017" name="Plant J.">
        <title>The pomegranate (Punica granatum L.) genome and the genomics of punicalagin biosynthesis.</title>
        <authorList>
            <person name="Qin G."/>
            <person name="Xu C."/>
            <person name="Ming R."/>
            <person name="Tang H."/>
            <person name="Guyot R."/>
            <person name="Kramer E.M."/>
            <person name="Hu Y."/>
            <person name="Yi X."/>
            <person name="Qi Y."/>
            <person name="Xu X."/>
            <person name="Gao Z."/>
            <person name="Pan H."/>
            <person name="Jian J."/>
            <person name="Tian Y."/>
            <person name="Yue Z."/>
            <person name="Xu Y."/>
        </authorList>
    </citation>
    <scope>NUCLEOTIDE SEQUENCE [LARGE SCALE GENOMIC DNA]</scope>
    <source>
        <strain evidence="2">cv. Dabenzi</strain>
    </source>
</reference>
<accession>A0A218XT21</accession>
<protein>
    <submittedName>
        <fullName evidence="1">Uncharacterized protein</fullName>
    </submittedName>
</protein>
<dbReference type="Proteomes" id="UP000197138">
    <property type="component" value="Unassembled WGS sequence"/>
</dbReference>
<evidence type="ECO:0000313" key="1">
    <source>
        <dbReference type="EMBL" id="OWM88103.1"/>
    </source>
</evidence>
<proteinExistence type="predicted"/>
<dbReference type="AlphaFoldDB" id="A0A218XT21"/>
<comment type="caution">
    <text evidence="1">The sequence shown here is derived from an EMBL/GenBank/DDBJ whole genome shotgun (WGS) entry which is preliminary data.</text>
</comment>
<evidence type="ECO:0000313" key="2">
    <source>
        <dbReference type="Proteomes" id="UP000197138"/>
    </source>
</evidence>
<gene>
    <name evidence="1" type="ORF">CDL15_Pgr016676</name>
</gene>
<dbReference type="EMBL" id="MTKT01000799">
    <property type="protein sequence ID" value="OWM88103.1"/>
    <property type="molecule type" value="Genomic_DNA"/>
</dbReference>